<protein>
    <submittedName>
        <fullName evidence="2">Uncharacterized protein</fullName>
    </submittedName>
</protein>
<dbReference type="Proteomes" id="UP000198606">
    <property type="component" value="Unassembled WGS sequence"/>
</dbReference>
<dbReference type="STRING" id="29435.SAMN05216588_101243"/>
<gene>
    <name evidence="2" type="ORF">SAMN05216588_101243</name>
</gene>
<name>A0A1G7XRI8_9GAMM</name>
<feature type="region of interest" description="Disordered" evidence="1">
    <location>
        <begin position="60"/>
        <end position="82"/>
    </location>
</feature>
<dbReference type="RefSeq" id="WP_084305483.1">
    <property type="nucleotide sequence ID" value="NZ_FNDG01000001.1"/>
</dbReference>
<reference evidence="2 3" key="1">
    <citation type="submission" date="2016-10" db="EMBL/GenBank/DDBJ databases">
        <authorList>
            <person name="de Groot N.N."/>
        </authorList>
    </citation>
    <scope>NUCLEOTIDE SEQUENCE [LARGE SCALE GENOMIC DNA]</scope>
    <source>
        <strain evidence="2 3">LMG 18387</strain>
    </source>
</reference>
<dbReference type="AlphaFoldDB" id="A0A1G7XRI8"/>
<organism evidence="2 3">
    <name type="scientific">Phytopseudomonas flavescens</name>
    <dbReference type="NCBI Taxonomy" id="29435"/>
    <lineage>
        <taxon>Bacteria</taxon>
        <taxon>Pseudomonadati</taxon>
        <taxon>Pseudomonadota</taxon>
        <taxon>Gammaproteobacteria</taxon>
        <taxon>Pseudomonadales</taxon>
        <taxon>Pseudomonadaceae</taxon>
        <taxon>Phytopseudomonas</taxon>
    </lineage>
</organism>
<dbReference type="EMBL" id="FNDG01000001">
    <property type="protein sequence ID" value="SDG86807.1"/>
    <property type="molecule type" value="Genomic_DNA"/>
</dbReference>
<accession>A0A1G7XRI8</accession>
<sequence length="132" mass="14612">MHHLTTLNLPTPSSKEADRQWLAAMMAKSGAVQVIESPIEQRPLSNRQWTASSMTVITPARREEQSQKAARKGGRPFGTTADDSALVERAKAMAFIGLSRYAASRQLKIGCDRLDRICRAHDFSFTNRPNAA</sequence>
<evidence type="ECO:0000313" key="2">
    <source>
        <dbReference type="EMBL" id="SDG86807.1"/>
    </source>
</evidence>
<evidence type="ECO:0000313" key="3">
    <source>
        <dbReference type="Proteomes" id="UP000198606"/>
    </source>
</evidence>
<evidence type="ECO:0000256" key="1">
    <source>
        <dbReference type="SAM" id="MobiDB-lite"/>
    </source>
</evidence>
<proteinExistence type="predicted"/>